<feature type="region of interest" description="Disordered" evidence="1">
    <location>
        <begin position="202"/>
        <end position="236"/>
    </location>
</feature>
<dbReference type="AlphaFoldDB" id="U7QZN3"/>
<dbReference type="PATRIC" id="fig|1389415.4.peg.3311"/>
<feature type="compositionally biased region" description="Low complexity" evidence="1">
    <location>
        <begin position="362"/>
        <end position="372"/>
    </location>
</feature>
<feature type="compositionally biased region" description="Gly residues" evidence="1">
    <location>
        <begin position="210"/>
        <end position="222"/>
    </location>
</feature>
<evidence type="ECO:0000256" key="1">
    <source>
        <dbReference type="SAM" id="MobiDB-lite"/>
    </source>
</evidence>
<proteinExistence type="predicted"/>
<keyword evidence="3" id="KW-1185">Reference proteome</keyword>
<organism evidence="2 3">
    <name type="scientific">Photorhabdus temperata J3</name>
    <dbReference type="NCBI Taxonomy" id="1389415"/>
    <lineage>
        <taxon>Bacteria</taxon>
        <taxon>Pseudomonadati</taxon>
        <taxon>Pseudomonadota</taxon>
        <taxon>Gammaproteobacteria</taxon>
        <taxon>Enterobacterales</taxon>
        <taxon>Morganellaceae</taxon>
        <taxon>Photorhabdus</taxon>
    </lineage>
</organism>
<dbReference type="EMBL" id="AXDT01000160">
    <property type="protein sequence ID" value="ERT11981.1"/>
    <property type="molecule type" value="Genomic_DNA"/>
</dbReference>
<name>U7QZN3_PHOTE</name>
<protein>
    <submittedName>
        <fullName evidence="2">Uncharacterized protein</fullName>
    </submittedName>
</protein>
<dbReference type="Proteomes" id="UP000017133">
    <property type="component" value="Unassembled WGS sequence"/>
</dbReference>
<sequence length="394" mass="39911">MDKIRTVAETLAILHQYHHPVGIERQPKQLKTADFDGSVIFSDDPKIATIPPAFFTVQTIQELKKLGGVPDSDYGPGKMEPHHPLPEPFSAERLANAPGNHIDLCKAFRAYIYGNSALVKDYEDIINAKRFPMKVALYSGDSITVAASNPLIVQSQDGHGEPVVLVYKQITIEPSGQIIYRTNGTVQTNIIAKVSISDSDDEPYNIINQGGNGSNGGNGNNGYDGRSGNNGNAGKDNKNSCATGATAGTNGSNGIDGGVGSNGGNGSNAYDINLNVNHITGSVNLETIGGNGGDGGNGGNGGIGGNGGDGGNGGKGGNGGNIYFNYTSGTPTISAKSVGGYGGARGYAGSRGIGGYGGSGSPSGSTGPNGVSGKDGIVGTTGAVGSVYINGKKQ</sequence>
<accession>U7QZN3</accession>
<feature type="compositionally biased region" description="Low complexity" evidence="1">
    <location>
        <begin position="223"/>
        <end position="236"/>
    </location>
</feature>
<comment type="caution">
    <text evidence="2">The sequence shown here is derived from an EMBL/GenBank/DDBJ whole genome shotgun (WGS) entry which is preliminary data.</text>
</comment>
<dbReference type="RefSeq" id="WP_023045415.1">
    <property type="nucleotide sequence ID" value="NZ_AXDT01000160.1"/>
</dbReference>
<gene>
    <name evidence="2" type="ORF">O185_16640</name>
</gene>
<reference evidence="2 3" key="1">
    <citation type="submission" date="2013-10" db="EMBL/GenBank/DDBJ databases">
        <title>Whole Genome Shotgun Sequence of Photorhabdus temperata J3.</title>
        <authorList>
            <person name="Park G.-S."/>
            <person name="Hong S.-J."/>
            <person name="Shin J.-H."/>
        </authorList>
    </citation>
    <scope>NUCLEOTIDE SEQUENCE [LARGE SCALE GENOMIC DNA]</scope>
    <source>
        <strain evidence="2 3">J3</strain>
    </source>
</reference>
<evidence type="ECO:0000313" key="2">
    <source>
        <dbReference type="EMBL" id="ERT11981.1"/>
    </source>
</evidence>
<feature type="region of interest" description="Disordered" evidence="1">
    <location>
        <begin position="358"/>
        <end position="377"/>
    </location>
</feature>
<evidence type="ECO:0000313" key="3">
    <source>
        <dbReference type="Proteomes" id="UP000017133"/>
    </source>
</evidence>